<protein>
    <submittedName>
        <fullName evidence="2">Uncharacterized protein</fullName>
    </submittedName>
</protein>
<proteinExistence type="predicted"/>
<feature type="non-terminal residue" evidence="2">
    <location>
        <position position="99"/>
    </location>
</feature>
<sequence length="99" mass="10735">MGNRQGGSMAQRQTQDGLGPMERATPFEHETTAGSSSITETKDTTYHEADCERRQRGGTFPNYTPEPCAGTYVCSICGQSFGWCHGGHSDEDSERLNGA</sequence>
<dbReference type="EMBL" id="BARS01053434">
    <property type="protein sequence ID" value="GAG51498.1"/>
    <property type="molecule type" value="Genomic_DNA"/>
</dbReference>
<feature type="compositionally biased region" description="Basic and acidic residues" evidence="1">
    <location>
        <begin position="40"/>
        <end position="55"/>
    </location>
</feature>
<comment type="caution">
    <text evidence="2">The sequence shown here is derived from an EMBL/GenBank/DDBJ whole genome shotgun (WGS) entry which is preliminary data.</text>
</comment>
<evidence type="ECO:0000256" key="1">
    <source>
        <dbReference type="SAM" id="MobiDB-lite"/>
    </source>
</evidence>
<dbReference type="AlphaFoldDB" id="X0YT44"/>
<feature type="compositionally biased region" description="Polar residues" evidence="1">
    <location>
        <begin position="1"/>
        <end position="16"/>
    </location>
</feature>
<organism evidence="2">
    <name type="scientific">marine sediment metagenome</name>
    <dbReference type="NCBI Taxonomy" id="412755"/>
    <lineage>
        <taxon>unclassified sequences</taxon>
        <taxon>metagenomes</taxon>
        <taxon>ecological metagenomes</taxon>
    </lineage>
</organism>
<evidence type="ECO:0000313" key="2">
    <source>
        <dbReference type="EMBL" id="GAG51498.1"/>
    </source>
</evidence>
<gene>
    <name evidence="2" type="ORF">S01H1_79286</name>
</gene>
<name>X0YT44_9ZZZZ</name>
<reference evidence="2" key="1">
    <citation type="journal article" date="2014" name="Front. Microbiol.">
        <title>High frequency of phylogenetically diverse reductive dehalogenase-homologous genes in deep subseafloor sedimentary metagenomes.</title>
        <authorList>
            <person name="Kawai M."/>
            <person name="Futagami T."/>
            <person name="Toyoda A."/>
            <person name="Takaki Y."/>
            <person name="Nishi S."/>
            <person name="Hori S."/>
            <person name="Arai W."/>
            <person name="Tsubouchi T."/>
            <person name="Morono Y."/>
            <person name="Uchiyama I."/>
            <person name="Ito T."/>
            <person name="Fujiyama A."/>
            <person name="Inagaki F."/>
            <person name="Takami H."/>
        </authorList>
    </citation>
    <scope>NUCLEOTIDE SEQUENCE</scope>
    <source>
        <strain evidence="2">Expedition CK06-06</strain>
    </source>
</reference>
<feature type="region of interest" description="Disordered" evidence="1">
    <location>
        <begin position="1"/>
        <end position="66"/>
    </location>
</feature>
<accession>X0YT44</accession>